<feature type="compositionally biased region" description="Polar residues" evidence="1">
    <location>
        <begin position="30"/>
        <end position="39"/>
    </location>
</feature>
<sequence length="175" mass="18447">MTSDNRWSNYKTEYNPDSSDIYTDFKAISPENSSTSMPLPSTPRHERYIDNDYSEKTREPERRVSSCALAIRGIVGVILTFGGGFLGGYVIGMSAHSTCLTTTTSTNTTTILNNTTTPATTTSASVTITSASVTITSASVTITTPMTTTMQTVLTGGLEARIGSGAVGLHGDNAA</sequence>
<keyword evidence="2" id="KW-0812">Transmembrane</keyword>
<dbReference type="AlphaFoldDB" id="A0A8S4P2T2"/>
<evidence type="ECO:0000313" key="3">
    <source>
        <dbReference type="EMBL" id="CAH1787489.1"/>
    </source>
</evidence>
<keyword evidence="2" id="KW-0472">Membrane</keyword>
<evidence type="ECO:0000313" key="4">
    <source>
        <dbReference type="Proteomes" id="UP000749559"/>
    </source>
</evidence>
<comment type="caution">
    <text evidence="3">The sequence shown here is derived from an EMBL/GenBank/DDBJ whole genome shotgun (WGS) entry which is preliminary data.</text>
</comment>
<keyword evidence="4" id="KW-1185">Reference proteome</keyword>
<proteinExistence type="predicted"/>
<protein>
    <submittedName>
        <fullName evidence="3">Uncharacterized protein</fullName>
    </submittedName>
</protein>
<evidence type="ECO:0000256" key="2">
    <source>
        <dbReference type="SAM" id="Phobius"/>
    </source>
</evidence>
<name>A0A8S4P2T2_OWEFU</name>
<keyword evidence="2" id="KW-1133">Transmembrane helix</keyword>
<accession>A0A8S4P2T2</accession>
<feature type="region of interest" description="Disordered" evidence="1">
    <location>
        <begin position="21"/>
        <end position="59"/>
    </location>
</feature>
<gene>
    <name evidence="3" type="ORF">OFUS_LOCUS13175</name>
</gene>
<dbReference type="EMBL" id="CAIIXF020000006">
    <property type="protein sequence ID" value="CAH1787489.1"/>
    <property type="molecule type" value="Genomic_DNA"/>
</dbReference>
<feature type="compositionally biased region" description="Basic and acidic residues" evidence="1">
    <location>
        <begin position="43"/>
        <end position="59"/>
    </location>
</feature>
<feature type="transmembrane region" description="Helical" evidence="2">
    <location>
        <begin position="69"/>
        <end position="91"/>
    </location>
</feature>
<reference evidence="3" key="1">
    <citation type="submission" date="2022-03" db="EMBL/GenBank/DDBJ databases">
        <authorList>
            <person name="Martin C."/>
        </authorList>
    </citation>
    <scope>NUCLEOTIDE SEQUENCE</scope>
</reference>
<evidence type="ECO:0000256" key="1">
    <source>
        <dbReference type="SAM" id="MobiDB-lite"/>
    </source>
</evidence>
<dbReference type="Proteomes" id="UP000749559">
    <property type="component" value="Unassembled WGS sequence"/>
</dbReference>
<organism evidence="3 4">
    <name type="scientific">Owenia fusiformis</name>
    <name type="common">Polychaete worm</name>
    <dbReference type="NCBI Taxonomy" id="6347"/>
    <lineage>
        <taxon>Eukaryota</taxon>
        <taxon>Metazoa</taxon>
        <taxon>Spiralia</taxon>
        <taxon>Lophotrochozoa</taxon>
        <taxon>Annelida</taxon>
        <taxon>Polychaeta</taxon>
        <taxon>Sedentaria</taxon>
        <taxon>Canalipalpata</taxon>
        <taxon>Sabellida</taxon>
        <taxon>Oweniida</taxon>
        <taxon>Oweniidae</taxon>
        <taxon>Owenia</taxon>
    </lineage>
</organism>